<dbReference type="Proteomes" id="UP000708208">
    <property type="component" value="Unassembled WGS sequence"/>
</dbReference>
<protein>
    <submittedName>
        <fullName evidence="1">Uncharacterized protein</fullName>
    </submittedName>
</protein>
<keyword evidence="2" id="KW-1185">Reference proteome</keyword>
<name>A0A8J2J662_9HEXA</name>
<feature type="non-terminal residue" evidence="1">
    <location>
        <position position="1"/>
    </location>
</feature>
<reference evidence="1" key="1">
    <citation type="submission" date="2021-06" db="EMBL/GenBank/DDBJ databases">
        <authorList>
            <person name="Hodson N. C."/>
            <person name="Mongue J. A."/>
            <person name="Jaron S. K."/>
        </authorList>
    </citation>
    <scope>NUCLEOTIDE SEQUENCE</scope>
</reference>
<evidence type="ECO:0000313" key="2">
    <source>
        <dbReference type="Proteomes" id="UP000708208"/>
    </source>
</evidence>
<gene>
    <name evidence="1" type="ORF">AFUS01_LOCUS4759</name>
</gene>
<proteinExistence type="predicted"/>
<accession>A0A8J2J662</accession>
<sequence length="15" mass="1804">SKKYFEEILGKVCEM</sequence>
<organism evidence="1 2">
    <name type="scientific">Allacma fusca</name>
    <dbReference type="NCBI Taxonomy" id="39272"/>
    <lineage>
        <taxon>Eukaryota</taxon>
        <taxon>Metazoa</taxon>
        <taxon>Ecdysozoa</taxon>
        <taxon>Arthropoda</taxon>
        <taxon>Hexapoda</taxon>
        <taxon>Collembola</taxon>
        <taxon>Symphypleona</taxon>
        <taxon>Sminthuridae</taxon>
        <taxon>Allacma</taxon>
    </lineage>
</organism>
<evidence type="ECO:0000313" key="1">
    <source>
        <dbReference type="EMBL" id="CAG7708099.1"/>
    </source>
</evidence>
<comment type="caution">
    <text evidence="1">The sequence shown here is derived from an EMBL/GenBank/DDBJ whole genome shotgun (WGS) entry which is preliminary data.</text>
</comment>
<dbReference type="EMBL" id="CAJVCH010029954">
    <property type="protein sequence ID" value="CAG7708099.1"/>
    <property type="molecule type" value="Genomic_DNA"/>
</dbReference>